<accession>A0A1J1GY79</accession>
<name>A0A1J1GY79_PLAGA</name>
<dbReference type="OrthoDB" id="405976at2759"/>
<dbReference type="RefSeq" id="XP_028530241.1">
    <property type="nucleotide sequence ID" value="XM_028673827.1"/>
</dbReference>
<dbReference type="AlphaFoldDB" id="A0A1J1GY79"/>
<evidence type="ECO:0000313" key="1">
    <source>
        <dbReference type="EMBL" id="CRG97440.1"/>
    </source>
</evidence>
<dbReference type="GeneID" id="39733546"/>
<organism evidence="1 2">
    <name type="scientific">Plasmodium gallinaceum</name>
    <dbReference type="NCBI Taxonomy" id="5849"/>
    <lineage>
        <taxon>Eukaryota</taxon>
        <taxon>Sar</taxon>
        <taxon>Alveolata</taxon>
        <taxon>Apicomplexa</taxon>
        <taxon>Aconoidasida</taxon>
        <taxon>Haemosporida</taxon>
        <taxon>Plasmodiidae</taxon>
        <taxon>Plasmodium</taxon>
        <taxon>Plasmodium (Haemamoeba)</taxon>
    </lineage>
</organism>
<evidence type="ECO:0000313" key="2">
    <source>
        <dbReference type="Proteomes" id="UP000220797"/>
    </source>
</evidence>
<reference evidence="1" key="1">
    <citation type="submission" date="2015-04" db="EMBL/GenBank/DDBJ databases">
        <authorList>
            <consortium name="Pathogen Informatics"/>
        </authorList>
    </citation>
    <scope>NUCLEOTIDE SEQUENCE [LARGE SCALE GENOMIC DNA]</scope>
    <source>
        <strain evidence="1">8A</strain>
    </source>
</reference>
<protein>
    <submittedName>
        <fullName evidence="1">Transcription factor with AP2 domain(S), putative</fullName>
    </submittedName>
</protein>
<sequence length="320" mass="38904">MIFRYYSSVILYKHEKNELSIKLKYFLKNGLKNHFNNKTSNNYSTYRIKNDINDLKNVNLYLLNKKLMNQKSFLFFHYNKKNYSINKDVYMKKWNFFYNEKRSFSGRSGGLKRKKKRKEERLVNNCSAKRLEFFYPKKKRRQRIGIIQNSRKNIVYDNILKRFLVYYYKQGIQVFRSFSCKKKKNFESARNKAIILSKQFQKRYSNEKGDNEKEKNKKPLNVNDSNLIAKYNNDLIKQIKIIPDKNKSGYRGVFYDPSHHAYICVYNEAGIRKFQIFKIQNNDYLEAYNLAVMCRRYKLFKNFQFVAQRNRIRSGRVHLK</sequence>
<proteinExistence type="predicted"/>
<dbReference type="Gene3D" id="1.20.5.2050">
    <property type="match status" value="1"/>
</dbReference>
<dbReference type="Proteomes" id="UP000220797">
    <property type="component" value="Unassembled WGS sequence"/>
</dbReference>
<gene>
    <name evidence="1" type="primary">ApiAP2</name>
    <name evidence="1" type="ORF">PGAL8A_00501300</name>
</gene>
<keyword evidence="2" id="KW-1185">Reference proteome</keyword>
<dbReference type="VEuPathDB" id="PlasmoDB:PGAL8A_00501300"/>
<dbReference type="EMBL" id="CVMV01000110">
    <property type="protein sequence ID" value="CRG97440.1"/>
    <property type="molecule type" value="Genomic_DNA"/>
</dbReference>
<comment type="caution">
    <text evidence="1">The sequence shown here is derived from an EMBL/GenBank/DDBJ whole genome shotgun (WGS) entry which is preliminary data.</text>
</comment>